<evidence type="ECO:0000313" key="2">
    <source>
        <dbReference type="EMBL" id="SEN20108.1"/>
    </source>
</evidence>
<gene>
    <name evidence="2" type="ORF">SAMN05660976_07020</name>
</gene>
<evidence type="ECO:0000256" key="1">
    <source>
        <dbReference type="SAM" id="Phobius"/>
    </source>
</evidence>
<feature type="transmembrane region" description="Helical" evidence="1">
    <location>
        <begin position="74"/>
        <end position="95"/>
    </location>
</feature>
<evidence type="ECO:0000313" key="3">
    <source>
        <dbReference type="Proteomes" id="UP000198953"/>
    </source>
</evidence>
<protein>
    <submittedName>
        <fullName evidence="2">Uncharacterized protein</fullName>
    </submittedName>
</protein>
<accession>A0A1H8EMS8</accession>
<reference evidence="2 3" key="1">
    <citation type="submission" date="2016-10" db="EMBL/GenBank/DDBJ databases">
        <authorList>
            <person name="de Groot N.N."/>
        </authorList>
    </citation>
    <scope>NUCLEOTIDE SEQUENCE [LARGE SCALE GENOMIC DNA]</scope>
    <source>
        <strain evidence="2 3">DSM 43357</strain>
    </source>
</reference>
<feature type="transmembrane region" description="Helical" evidence="1">
    <location>
        <begin position="14"/>
        <end position="34"/>
    </location>
</feature>
<keyword evidence="1" id="KW-0472">Membrane</keyword>
<keyword evidence="3" id="KW-1185">Reference proteome</keyword>
<dbReference type="AlphaFoldDB" id="A0A1H8EMS8"/>
<feature type="transmembrane region" description="Helical" evidence="1">
    <location>
        <begin position="43"/>
        <end position="62"/>
    </location>
</feature>
<dbReference type="EMBL" id="FOBF01000023">
    <property type="protein sequence ID" value="SEN20108.1"/>
    <property type="molecule type" value="Genomic_DNA"/>
</dbReference>
<organism evidence="2 3">
    <name type="scientific">Nonomuraea pusilla</name>
    <dbReference type="NCBI Taxonomy" id="46177"/>
    <lineage>
        <taxon>Bacteria</taxon>
        <taxon>Bacillati</taxon>
        <taxon>Actinomycetota</taxon>
        <taxon>Actinomycetes</taxon>
        <taxon>Streptosporangiales</taxon>
        <taxon>Streptosporangiaceae</taxon>
        <taxon>Nonomuraea</taxon>
    </lineage>
</organism>
<name>A0A1H8EMS8_9ACTN</name>
<sequence length="101" mass="11255">MDGGGQVIEVLGDIYRPVPLALCGAGFAALAFGLRRTWPSARFLLLPAVAWLLAAAEEWYVRTYQPHMNIRVDLLFFMVLLTSVTLAGILLTVLYRRPPRP</sequence>
<dbReference type="OrthoDB" id="3540815at2"/>
<keyword evidence="1" id="KW-0812">Transmembrane</keyword>
<dbReference type="STRING" id="46177.SAMN05660976_07020"/>
<dbReference type="RefSeq" id="WP_091104811.1">
    <property type="nucleotide sequence ID" value="NZ_FOBF01000023.1"/>
</dbReference>
<dbReference type="Proteomes" id="UP000198953">
    <property type="component" value="Unassembled WGS sequence"/>
</dbReference>
<keyword evidence="1" id="KW-1133">Transmembrane helix</keyword>
<proteinExistence type="predicted"/>